<feature type="compositionally biased region" description="Low complexity" evidence="5">
    <location>
        <begin position="1"/>
        <end position="11"/>
    </location>
</feature>
<evidence type="ECO:0000256" key="1">
    <source>
        <dbReference type="ARBA" id="ARBA00022737"/>
    </source>
</evidence>
<name>A0A7J5Y3Y3_DISMA</name>
<evidence type="ECO:0000256" key="5">
    <source>
        <dbReference type="SAM" id="MobiDB-lite"/>
    </source>
</evidence>
<evidence type="ECO:0000313" key="7">
    <source>
        <dbReference type="EMBL" id="KAF3844135.1"/>
    </source>
</evidence>
<dbReference type="SUPFAM" id="SSF69125">
    <property type="entry name" value="Nuclear receptor coactivator interlocking domain"/>
    <property type="match status" value="1"/>
</dbReference>
<feature type="compositionally biased region" description="Low complexity" evidence="5">
    <location>
        <begin position="23"/>
        <end position="44"/>
    </location>
</feature>
<feature type="compositionally biased region" description="Low complexity" evidence="5">
    <location>
        <begin position="279"/>
        <end position="290"/>
    </location>
</feature>
<feature type="compositionally biased region" description="Low complexity" evidence="5">
    <location>
        <begin position="245"/>
        <end position="256"/>
    </location>
</feature>
<feature type="region of interest" description="Disordered" evidence="5">
    <location>
        <begin position="165"/>
        <end position="217"/>
    </location>
</feature>
<dbReference type="InterPro" id="IPR014744">
    <property type="entry name" value="Nuc_rcpt_coact_CREBbp"/>
</dbReference>
<sequence>MAQAQQQNQQNYRVNMNGLTMNPQQPQQRMPGPMQPPMQMVPGPRGPQVMQPGIQGQWPGAAGPMQAAQNQQVGLVPGQAPQQALSMQRGLMVPGQQPGQRMMIPQQPGARLQTPQRPGAIAPNALQDLLRTLKSPSSPQQQQQVLNILKSNPQLMAAFIKQRTAKYHANQPQQPQQAGQQPQQPGMPGMQTMALPGGAVQRPAMPPQQPQQPPAQGLAALGAQGMINAAHTNPQIQELYRRQLLRQQQQQQQQQQGVMPQGHPGQFPADAGHGSDILPAPHAAAADSHAGQCRSRRGAHGTAAPHGSDGPARHGDGLHQGLTASENAPTAAAAGPPQAADGLSCTARPHEPPDPPAGWPAPGWSPLPGQPTLVNVLNNQVRSPAPVQSPCPPSQQQPQQPRPHSSPSPQVQPQPSPQHPHPAHSGSPTRD</sequence>
<gene>
    <name evidence="7" type="ORF">F7725_016183</name>
</gene>
<feature type="compositionally biased region" description="Pro residues" evidence="5">
    <location>
        <begin position="354"/>
        <end position="369"/>
    </location>
</feature>
<feature type="region of interest" description="Disordered" evidence="5">
    <location>
        <begin position="1"/>
        <end position="44"/>
    </location>
</feature>
<proteinExistence type="predicted"/>
<dbReference type="Gene3D" id="1.10.1630.10">
    <property type="entry name" value="Nuclear receptor coactivator, CREB-bp-like, interlocking domain"/>
    <property type="match status" value="1"/>
</dbReference>
<dbReference type="GO" id="GO:0003713">
    <property type="term" value="F:transcription coactivator activity"/>
    <property type="evidence" value="ECO:0007669"/>
    <property type="project" value="InterPro"/>
</dbReference>
<dbReference type="GO" id="GO:0000123">
    <property type="term" value="C:histone acetyltransferase complex"/>
    <property type="evidence" value="ECO:0007669"/>
    <property type="project" value="InterPro"/>
</dbReference>
<evidence type="ECO:0000313" key="8">
    <source>
        <dbReference type="Proteomes" id="UP000518266"/>
    </source>
</evidence>
<keyword evidence="3" id="KW-0804">Transcription</keyword>
<evidence type="ECO:0000259" key="6">
    <source>
        <dbReference type="Pfam" id="PF09030"/>
    </source>
</evidence>
<evidence type="ECO:0000256" key="4">
    <source>
        <dbReference type="ARBA" id="ARBA00023242"/>
    </source>
</evidence>
<dbReference type="GO" id="GO:0004402">
    <property type="term" value="F:histone acetyltransferase activity"/>
    <property type="evidence" value="ECO:0007669"/>
    <property type="project" value="InterPro"/>
</dbReference>
<dbReference type="GO" id="GO:0005634">
    <property type="term" value="C:nucleus"/>
    <property type="evidence" value="ECO:0007669"/>
    <property type="project" value="InterPro"/>
</dbReference>
<feature type="compositionally biased region" description="Low complexity" evidence="5">
    <location>
        <begin position="171"/>
        <end position="191"/>
    </location>
</feature>
<feature type="compositionally biased region" description="Pro residues" evidence="5">
    <location>
        <begin position="387"/>
        <end position="420"/>
    </location>
</feature>
<dbReference type="OrthoDB" id="899at2759"/>
<keyword evidence="8" id="KW-1185">Reference proteome</keyword>
<feature type="domain" description="Nuclear receptor coactivator CREB-bp-like interlocking" evidence="6">
    <location>
        <begin position="69"/>
        <end position="173"/>
    </location>
</feature>
<feature type="region of interest" description="Disordered" evidence="5">
    <location>
        <begin position="245"/>
        <end position="431"/>
    </location>
</feature>
<accession>A0A7J5Y3Y3</accession>
<feature type="compositionally biased region" description="Pro residues" evidence="5">
    <location>
        <begin position="204"/>
        <end position="213"/>
    </location>
</feature>
<keyword evidence="2" id="KW-0805">Transcription regulation</keyword>
<protein>
    <recommendedName>
        <fullName evidence="6">Nuclear receptor coactivator CREB-bp-like interlocking domain-containing protein</fullName>
    </recommendedName>
</protein>
<reference evidence="7 8" key="1">
    <citation type="submission" date="2020-03" db="EMBL/GenBank/DDBJ databases">
        <title>Dissostichus mawsoni Genome sequencing and assembly.</title>
        <authorList>
            <person name="Park H."/>
        </authorList>
    </citation>
    <scope>NUCLEOTIDE SEQUENCE [LARGE SCALE GENOMIC DNA]</scope>
    <source>
        <strain evidence="7">DM0001</strain>
        <tissue evidence="7">Muscle</tissue>
    </source>
</reference>
<evidence type="ECO:0000256" key="3">
    <source>
        <dbReference type="ARBA" id="ARBA00023163"/>
    </source>
</evidence>
<dbReference type="Proteomes" id="UP000518266">
    <property type="component" value="Unassembled WGS sequence"/>
</dbReference>
<dbReference type="Pfam" id="PF09030">
    <property type="entry name" value="Creb_binding"/>
    <property type="match status" value="1"/>
</dbReference>
<dbReference type="CDD" id="cd20910">
    <property type="entry name" value="NCBD_CREBBP-p300_like"/>
    <property type="match status" value="1"/>
</dbReference>
<feature type="compositionally biased region" description="Polar residues" evidence="5">
    <location>
        <begin position="12"/>
        <end position="22"/>
    </location>
</feature>
<keyword evidence="1" id="KW-0677">Repeat</keyword>
<feature type="compositionally biased region" description="Polar residues" evidence="5">
    <location>
        <begin position="372"/>
        <end position="382"/>
    </location>
</feature>
<organism evidence="7 8">
    <name type="scientific">Dissostichus mawsoni</name>
    <name type="common">Antarctic cod</name>
    <dbReference type="NCBI Taxonomy" id="36200"/>
    <lineage>
        <taxon>Eukaryota</taxon>
        <taxon>Metazoa</taxon>
        <taxon>Chordata</taxon>
        <taxon>Craniata</taxon>
        <taxon>Vertebrata</taxon>
        <taxon>Euteleostomi</taxon>
        <taxon>Actinopterygii</taxon>
        <taxon>Neopterygii</taxon>
        <taxon>Teleostei</taxon>
        <taxon>Neoteleostei</taxon>
        <taxon>Acanthomorphata</taxon>
        <taxon>Eupercaria</taxon>
        <taxon>Perciformes</taxon>
        <taxon>Notothenioidei</taxon>
        <taxon>Nototheniidae</taxon>
        <taxon>Dissostichus</taxon>
    </lineage>
</organism>
<evidence type="ECO:0000256" key="2">
    <source>
        <dbReference type="ARBA" id="ARBA00023015"/>
    </source>
</evidence>
<dbReference type="InterPro" id="IPR009110">
    <property type="entry name" value="Nuc_rcpt_coact"/>
</dbReference>
<feature type="compositionally biased region" description="Low complexity" evidence="5">
    <location>
        <begin position="328"/>
        <end position="340"/>
    </location>
</feature>
<dbReference type="InterPro" id="IPR037073">
    <property type="entry name" value="Nuc_rcpt_coact_CREBbp_sf"/>
</dbReference>
<dbReference type="AlphaFoldDB" id="A0A7J5Y3Y3"/>
<comment type="caution">
    <text evidence="7">The sequence shown here is derived from an EMBL/GenBank/DDBJ whole genome shotgun (WGS) entry which is preliminary data.</text>
</comment>
<dbReference type="EMBL" id="JAAKFY010000017">
    <property type="protein sequence ID" value="KAF3844135.1"/>
    <property type="molecule type" value="Genomic_DNA"/>
</dbReference>
<keyword evidence="4" id="KW-0539">Nucleus</keyword>